<comment type="caution">
    <text evidence="1">The sequence shown here is derived from an EMBL/GenBank/DDBJ whole genome shotgun (WGS) entry which is preliminary data.</text>
</comment>
<gene>
    <name evidence="1" type="ORF">CEURO_LOCUS17928</name>
</gene>
<proteinExistence type="predicted"/>
<dbReference type="Proteomes" id="UP001152484">
    <property type="component" value="Unassembled WGS sequence"/>
</dbReference>
<dbReference type="PANTHER" id="PTHR33116">
    <property type="entry name" value="REVERSE TRANSCRIPTASE ZINC-BINDING DOMAIN-CONTAINING PROTEIN-RELATED-RELATED"/>
    <property type="match status" value="1"/>
</dbReference>
<dbReference type="AlphaFoldDB" id="A0A9P1EIM4"/>
<accession>A0A9P1EIM4</accession>
<dbReference type="EMBL" id="CAMAPE010000051">
    <property type="protein sequence ID" value="CAH9107996.1"/>
    <property type="molecule type" value="Genomic_DNA"/>
</dbReference>
<sequence length="239" mass="27550">MPTYAMNIFLLPRDFCDEIEKLMNGFLWKGSKFDQKGLRWRRWDLLCKPKGAVALGFRKLRDFNLAMLAKQGWSLITDARSLMARVLKARYFPGTSILKARLGNNPSFIWRSIFETQEILEKNVRRRVGNGKDIHVWADAWHPGQGTGMIQSSRPVGIRDMGVAAPRDFTEKNWNREKTASTFNKADSDLILSILISLQDREDGYWWTGEKNGCFSVKSCYRKVVDWSSTASWNGWSTL</sequence>
<name>A0A9P1EIM4_CUSEU</name>
<dbReference type="OrthoDB" id="1742963at2759"/>
<reference evidence="1" key="1">
    <citation type="submission" date="2022-07" db="EMBL/GenBank/DDBJ databases">
        <authorList>
            <person name="Macas J."/>
            <person name="Novak P."/>
            <person name="Neumann P."/>
        </authorList>
    </citation>
    <scope>NUCLEOTIDE SEQUENCE</scope>
</reference>
<evidence type="ECO:0000313" key="1">
    <source>
        <dbReference type="EMBL" id="CAH9107996.1"/>
    </source>
</evidence>
<protein>
    <submittedName>
        <fullName evidence="1">Uncharacterized protein</fullName>
    </submittedName>
</protein>
<evidence type="ECO:0000313" key="2">
    <source>
        <dbReference type="Proteomes" id="UP001152484"/>
    </source>
</evidence>
<dbReference type="PANTHER" id="PTHR33116:SF86">
    <property type="entry name" value="REVERSE TRANSCRIPTASE DOMAIN-CONTAINING PROTEIN"/>
    <property type="match status" value="1"/>
</dbReference>
<organism evidence="1 2">
    <name type="scientific">Cuscuta europaea</name>
    <name type="common">European dodder</name>
    <dbReference type="NCBI Taxonomy" id="41803"/>
    <lineage>
        <taxon>Eukaryota</taxon>
        <taxon>Viridiplantae</taxon>
        <taxon>Streptophyta</taxon>
        <taxon>Embryophyta</taxon>
        <taxon>Tracheophyta</taxon>
        <taxon>Spermatophyta</taxon>
        <taxon>Magnoliopsida</taxon>
        <taxon>eudicotyledons</taxon>
        <taxon>Gunneridae</taxon>
        <taxon>Pentapetalae</taxon>
        <taxon>asterids</taxon>
        <taxon>lamiids</taxon>
        <taxon>Solanales</taxon>
        <taxon>Convolvulaceae</taxon>
        <taxon>Cuscuteae</taxon>
        <taxon>Cuscuta</taxon>
        <taxon>Cuscuta subgen. Cuscuta</taxon>
    </lineage>
</organism>
<keyword evidence="2" id="KW-1185">Reference proteome</keyword>